<dbReference type="GeneID" id="40325122"/>
<gene>
    <name evidence="2" type="ORF">TraAM80_01189</name>
</gene>
<keyword evidence="3" id="KW-1185">Reference proteome</keyword>
<dbReference type="Proteomes" id="UP000283634">
    <property type="component" value="Unassembled WGS sequence"/>
</dbReference>
<dbReference type="AlphaFoldDB" id="A0A422NZY6"/>
<accession>A0A422NZY6</accession>
<dbReference type="EMBL" id="MKGL01000023">
    <property type="protein sequence ID" value="RNF11062.1"/>
    <property type="molecule type" value="Genomic_DNA"/>
</dbReference>
<sequence length="181" mass="19786">MLTTTTWLGSIALSPLRIFLPTGWTNYIVYVMSFVAHMVDFPWMQYRHRLVEYLKHAKAAGTNEMVLTSSGIAGGIASMAGAHAHIQTIVFGSPGLQHLLRLTGISENDYRDYVLAVGAAGGALDNVGGQDTIMSQKLLCRGNAMRCLLMEYISGELLSSCDTSGRRHAAKSAVWVQYLLF</sequence>
<feature type="transmembrane region" description="Helical" evidence="1">
    <location>
        <begin position="24"/>
        <end position="43"/>
    </location>
</feature>
<dbReference type="OMA" id="RCLLMEY"/>
<dbReference type="OrthoDB" id="270385at2759"/>
<organism evidence="2 3">
    <name type="scientific">Trypanosoma rangeli</name>
    <dbReference type="NCBI Taxonomy" id="5698"/>
    <lineage>
        <taxon>Eukaryota</taxon>
        <taxon>Discoba</taxon>
        <taxon>Euglenozoa</taxon>
        <taxon>Kinetoplastea</taxon>
        <taxon>Metakinetoplastina</taxon>
        <taxon>Trypanosomatida</taxon>
        <taxon>Trypanosomatidae</taxon>
        <taxon>Trypanosoma</taxon>
        <taxon>Herpetosoma</taxon>
    </lineage>
</organism>
<evidence type="ECO:0000313" key="2">
    <source>
        <dbReference type="EMBL" id="RNF11062.1"/>
    </source>
</evidence>
<proteinExistence type="predicted"/>
<name>A0A422NZY6_TRYRA</name>
<keyword evidence="1" id="KW-0812">Transmembrane</keyword>
<keyword evidence="1" id="KW-0472">Membrane</keyword>
<keyword evidence="1" id="KW-1133">Transmembrane helix</keyword>
<evidence type="ECO:0000256" key="1">
    <source>
        <dbReference type="SAM" id="Phobius"/>
    </source>
</evidence>
<dbReference type="RefSeq" id="XP_029241956.1">
    <property type="nucleotide sequence ID" value="XM_029378242.1"/>
</dbReference>
<evidence type="ECO:0000313" key="3">
    <source>
        <dbReference type="Proteomes" id="UP000283634"/>
    </source>
</evidence>
<reference evidence="2 3" key="1">
    <citation type="journal article" date="2018" name="BMC Genomics">
        <title>Genomic comparison of Trypanosoma conorhini and Trypanosoma rangeli to Trypanosoma cruzi strains of high and low virulence.</title>
        <authorList>
            <person name="Bradwell K.R."/>
            <person name="Koparde V.N."/>
            <person name="Matveyev A.V."/>
            <person name="Serrano M.G."/>
            <person name="Alves J.M."/>
            <person name="Parikh H."/>
            <person name="Huang B."/>
            <person name="Lee V."/>
            <person name="Espinosa-Alvarez O."/>
            <person name="Ortiz P.A."/>
            <person name="Costa-Martins A.G."/>
            <person name="Teixeira M.M."/>
            <person name="Buck G.A."/>
        </authorList>
    </citation>
    <scope>NUCLEOTIDE SEQUENCE [LARGE SCALE GENOMIC DNA]</scope>
    <source>
        <strain evidence="2 3">AM80</strain>
    </source>
</reference>
<protein>
    <submittedName>
        <fullName evidence="2">Uncharacterized protein</fullName>
    </submittedName>
</protein>
<comment type="caution">
    <text evidence="2">The sequence shown here is derived from an EMBL/GenBank/DDBJ whole genome shotgun (WGS) entry which is preliminary data.</text>
</comment>